<keyword evidence="2 5" id="KW-0175">Coiled coil</keyword>
<evidence type="ECO:0000256" key="1">
    <source>
        <dbReference type="ARBA" id="ARBA00023017"/>
    </source>
</evidence>
<comment type="similarity">
    <text evidence="4">Belongs to the inner dynein arm light chain family.</text>
</comment>
<dbReference type="Proteomes" id="UP000324800">
    <property type="component" value="Unassembled WGS sequence"/>
</dbReference>
<name>A0A5J4UQM4_9EUKA</name>
<evidence type="ECO:0000256" key="2">
    <source>
        <dbReference type="ARBA" id="ARBA00023054"/>
    </source>
</evidence>
<proteinExistence type="inferred from homology"/>
<dbReference type="InterPro" id="IPR019347">
    <property type="entry name" value="Axonemal_dynein_light_chain"/>
</dbReference>
<feature type="coiled-coil region" evidence="5">
    <location>
        <begin position="164"/>
        <end position="208"/>
    </location>
</feature>
<dbReference type="EMBL" id="SNRW01013634">
    <property type="protein sequence ID" value="KAA6372390.1"/>
    <property type="molecule type" value="Genomic_DNA"/>
</dbReference>
<protein>
    <submittedName>
        <fullName evidence="6">Putative 33 kDa inner dynein arm light chain, axonemal</fullName>
    </submittedName>
</protein>
<reference evidence="6 7" key="1">
    <citation type="submission" date="2019-03" db="EMBL/GenBank/DDBJ databases">
        <title>Single cell metagenomics reveals metabolic interactions within the superorganism composed of flagellate Streblomastix strix and complex community of Bacteroidetes bacteria on its surface.</title>
        <authorList>
            <person name="Treitli S.C."/>
            <person name="Kolisko M."/>
            <person name="Husnik F."/>
            <person name="Keeling P."/>
            <person name="Hampl V."/>
        </authorList>
    </citation>
    <scope>NUCLEOTIDE SEQUENCE [LARGE SCALE GENOMIC DNA]</scope>
    <source>
        <strain evidence="6">ST1C</strain>
    </source>
</reference>
<evidence type="ECO:0000313" key="7">
    <source>
        <dbReference type="Proteomes" id="UP000324800"/>
    </source>
</evidence>
<dbReference type="AlphaFoldDB" id="A0A5J4UQM4"/>
<evidence type="ECO:0000256" key="5">
    <source>
        <dbReference type="SAM" id="Coils"/>
    </source>
</evidence>
<accession>A0A5J4UQM4</accession>
<dbReference type="GO" id="GO:0045504">
    <property type="term" value="F:dynein heavy chain binding"/>
    <property type="evidence" value="ECO:0007669"/>
    <property type="project" value="TreeGrafter"/>
</dbReference>
<comment type="caution">
    <text evidence="6">The sequence shown here is derived from an EMBL/GenBank/DDBJ whole genome shotgun (WGS) entry which is preliminary data.</text>
</comment>
<evidence type="ECO:0000256" key="4">
    <source>
        <dbReference type="ARBA" id="ARBA00038114"/>
    </source>
</evidence>
<keyword evidence="1" id="KW-0243">Dynein</keyword>
<evidence type="ECO:0000256" key="3">
    <source>
        <dbReference type="ARBA" id="ARBA00023175"/>
    </source>
</evidence>
<dbReference type="PANTHER" id="PTHR13183:SF0">
    <property type="entry name" value="AXONEMAL DYNEIN LIGHT INTERMEDIATE POLYPEPTIDE 1"/>
    <property type="match status" value="1"/>
</dbReference>
<dbReference type="Pfam" id="PF10211">
    <property type="entry name" value="Ax_dynein_light"/>
    <property type="match status" value="1"/>
</dbReference>
<keyword evidence="3" id="KW-0505">Motor protein</keyword>
<dbReference type="GO" id="GO:0030286">
    <property type="term" value="C:dynein complex"/>
    <property type="evidence" value="ECO:0007669"/>
    <property type="project" value="UniProtKB-KW"/>
</dbReference>
<dbReference type="PANTHER" id="PTHR13183">
    <property type="entry name" value="AXONEMAL INNER ARM DYNEIN LIGHT CHAIN 28"/>
    <property type="match status" value="1"/>
</dbReference>
<gene>
    <name evidence="6" type="ORF">EZS28_032084</name>
</gene>
<evidence type="ECO:0000313" key="6">
    <source>
        <dbReference type="EMBL" id="KAA6372390.1"/>
    </source>
</evidence>
<organism evidence="6 7">
    <name type="scientific">Streblomastix strix</name>
    <dbReference type="NCBI Taxonomy" id="222440"/>
    <lineage>
        <taxon>Eukaryota</taxon>
        <taxon>Metamonada</taxon>
        <taxon>Preaxostyla</taxon>
        <taxon>Oxymonadida</taxon>
        <taxon>Streblomastigidae</taxon>
        <taxon>Streblomastix</taxon>
    </lineage>
</organism>
<dbReference type="GO" id="GO:0005930">
    <property type="term" value="C:axoneme"/>
    <property type="evidence" value="ECO:0007669"/>
    <property type="project" value="TreeGrafter"/>
</dbReference>
<sequence>MSVTASLLPSLVKYDIPTLVSNVKEKKAAEKGSTDGKKELAFTQEILNSILPPREFEEEGQRWVQKVSSTPATRQDVETLNESLDRALVQRQARENGICPVREQLYDECFDELIRHVTISCAERGFLLLRVRDELRMRVAAYQTLYESSVAFGLRKALQAELGRTEQEEKIARLLQEKKDLEKENSKLKARLESVEKKEAERRAVEEKKHADEVAFLQHHNQQLKAQLVQALGPQKKDK</sequence>
<dbReference type="OrthoDB" id="273640at2759"/>